<dbReference type="OrthoDB" id="5682at10239"/>
<dbReference type="GeneID" id="19738636"/>
<dbReference type="KEGG" id="vg:19738636"/>
<sequence length="192" mass="21783">MNALINLNDCKEYMTIALQGRQHQVKLAGTVDTPYFCGKDICEVLGYKNLKDALQKHVDDEDKTPLQNLQGGMSRSSHLIIGQSYDNLSYNDGRAVYISEGGLYSLIISSQAPFAKDFRRLVCNVILPSIRKYGSYSIEEQLSSVMKQLALKDKSEEELRIAKDEAELREQQERQRADEATLRLRSETKRGC</sequence>
<reference evidence="3 4" key="1">
    <citation type="journal article" date="2014" name="J. Gen. Virol.">
        <title>Genome sequence of a crustacean iridovirus, IIV31, isolated from the pill bug, Armadillidium vulgare.</title>
        <authorList>
            <person name="Piegu B."/>
            <person name="Guizard S."/>
            <person name="Yeping T."/>
            <person name="Cruaud C."/>
            <person name="Asgari S."/>
            <person name="Bideshi D.K."/>
            <person name="Federici B.A."/>
            <person name="Bigot Y."/>
        </authorList>
    </citation>
    <scope>NUCLEOTIDE SEQUENCE [LARGE SCALE GENOMIC DNA]</scope>
</reference>
<protein>
    <submittedName>
        <fullName evidence="3">BRO-like protein</fullName>
    </submittedName>
</protein>
<keyword evidence="4" id="KW-1185">Reference proteome</keyword>
<feature type="domain" description="Bro-N" evidence="2">
    <location>
        <begin position="1"/>
        <end position="134"/>
    </location>
</feature>
<dbReference type="PANTHER" id="PTHR36180:SF2">
    <property type="entry name" value="BRO FAMILY PROTEIN"/>
    <property type="match status" value="1"/>
</dbReference>
<evidence type="ECO:0000256" key="1">
    <source>
        <dbReference type="SAM" id="MobiDB-lite"/>
    </source>
</evidence>
<dbReference type="Pfam" id="PF02498">
    <property type="entry name" value="Bro-N"/>
    <property type="match status" value="1"/>
</dbReference>
<dbReference type="PANTHER" id="PTHR36180">
    <property type="entry name" value="DNA-BINDING PROTEIN-RELATED-RELATED"/>
    <property type="match status" value="1"/>
</dbReference>
<proteinExistence type="predicted"/>
<dbReference type="InterPro" id="IPR003497">
    <property type="entry name" value="BRO_N_domain"/>
</dbReference>
<dbReference type="PROSITE" id="PS51750">
    <property type="entry name" value="BRO_N"/>
    <property type="match status" value="1"/>
</dbReference>
<evidence type="ECO:0000313" key="3">
    <source>
        <dbReference type="EMBL" id="CCV02424.1"/>
    </source>
</evidence>
<dbReference type="EMBL" id="HF920637">
    <property type="protein sequence ID" value="CCV02424.1"/>
    <property type="molecule type" value="Genomic_DNA"/>
</dbReference>
<accession>A0A068QLP2</accession>
<name>A0A068QLP2_9VIRU</name>
<gene>
    <name evidence="3" type="primary">052R</name>
    <name evidence="3" type="ORF">IIV31_052R</name>
</gene>
<dbReference type="SMART" id="SM01040">
    <property type="entry name" value="Bro-N"/>
    <property type="match status" value="1"/>
</dbReference>
<feature type="region of interest" description="Disordered" evidence="1">
    <location>
        <begin position="169"/>
        <end position="192"/>
    </location>
</feature>
<dbReference type="Proteomes" id="UP000114278">
    <property type="component" value="Segment"/>
</dbReference>
<dbReference type="RefSeq" id="YP_009046666.1">
    <property type="nucleotide sequence ID" value="NC_024451.1"/>
</dbReference>
<evidence type="ECO:0000313" key="4">
    <source>
        <dbReference type="Proteomes" id="UP000114278"/>
    </source>
</evidence>
<organism evidence="3 4">
    <name type="scientific">Armadillidium vulgare iridescent virus</name>
    <dbReference type="NCBI Taxonomy" id="72201"/>
    <lineage>
        <taxon>Viruses</taxon>
        <taxon>Varidnaviria</taxon>
        <taxon>Bamfordvirae</taxon>
        <taxon>Nucleocytoviricota</taxon>
        <taxon>Megaviricetes</taxon>
        <taxon>Pimascovirales</taxon>
        <taxon>Pimascovirales incertae sedis</taxon>
        <taxon>Iridoviridae</taxon>
        <taxon>Betairidovirinae</taxon>
        <taxon>Iridovirus</taxon>
        <taxon>Iridovirus armadillidium1</taxon>
        <taxon>Invertebrate iridescent virus 31</taxon>
    </lineage>
</organism>
<evidence type="ECO:0000259" key="2">
    <source>
        <dbReference type="PROSITE" id="PS51750"/>
    </source>
</evidence>